<evidence type="ECO:0000313" key="3">
    <source>
        <dbReference type="Proteomes" id="UP000230605"/>
    </source>
</evidence>
<reference evidence="1 3" key="1">
    <citation type="submission" date="2015-10" db="EMBL/GenBank/DDBJ databases">
        <title>The cercosporin biosynthetic gene cluster was horizontally transferred to several fungal lineages and shown to be expanded in Cercospora beticola based on microsynteny with recipient genomes.</title>
        <authorList>
            <person name="De Jonge R."/>
            <person name="Ebert M.K."/>
            <person name="Suttle J.C."/>
            <person name="Jurick Ii W.M."/>
            <person name="Secor G.A."/>
            <person name="Thomma B.P."/>
            <person name="Van De Peer Y."/>
            <person name="Bolton M.D."/>
        </authorList>
    </citation>
    <scope>NUCLEOTIDE SEQUENCE [LARGE SCALE GENOMIC DNA]</scope>
    <source>
        <strain evidence="1 3">09-40</strain>
    </source>
</reference>
<evidence type="ECO:0000313" key="1">
    <source>
        <dbReference type="EMBL" id="PIA90315.1"/>
    </source>
</evidence>
<gene>
    <name evidence="1" type="ORF">CB0940_11483</name>
    <name evidence="2" type="ORF">RHO25_013014</name>
</gene>
<name>A0A2G5HCU0_CERBT</name>
<accession>A0A2G5HCU0</accession>
<dbReference type="EMBL" id="CP134192">
    <property type="protein sequence ID" value="WPB08348.1"/>
    <property type="molecule type" value="Genomic_DNA"/>
</dbReference>
<dbReference type="Proteomes" id="UP000230605">
    <property type="component" value="Chromosome 9"/>
</dbReference>
<dbReference type="Proteomes" id="UP001302367">
    <property type="component" value="Chromosome 9"/>
</dbReference>
<sequence>MDSGFPYTDQPGLPASEESLKTATAELSLSIFGNAFDVNQAPWNYAAPDFQATISLSDRKNLQLSELVEVLKSAQDELDNTTARVLSSHAVVHSAKDSAECYGILETRINSSIPSKPHQYMTKAIWKRQTNGRWLITNFSLLQRPAGASNSTFTTGLFTPPETPGGEHRPLGVAIGDTLQEMTAQYSQAINSHQFDISQPPWSYIKKDKFRASMPPAEDHRMTLEEMLKFLGAVCKHSPTAHSTILDSNVVVREHIGWAEVWQNLELRDTARSKGVVHSYIEKMVWERQDDGAWLAVEYKNIQGLDRAGLPR</sequence>
<evidence type="ECO:0000313" key="4">
    <source>
        <dbReference type="Proteomes" id="UP001302367"/>
    </source>
</evidence>
<evidence type="ECO:0000313" key="2">
    <source>
        <dbReference type="EMBL" id="WPB08348.1"/>
    </source>
</evidence>
<reference evidence="2 4" key="2">
    <citation type="submission" date="2023-09" db="EMBL/GenBank/DDBJ databases">
        <title>Complete-Gapless Cercospora beticola genome.</title>
        <authorList>
            <person name="Wyatt N.A."/>
            <person name="Spanner R.E."/>
            <person name="Bolton M.D."/>
        </authorList>
    </citation>
    <scope>NUCLEOTIDE SEQUENCE [LARGE SCALE GENOMIC DNA]</scope>
    <source>
        <strain evidence="2">Cb09-40</strain>
    </source>
</reference>
<dbReference type="AlphaFoldDB" id="A0A2G5HCU0"/>
<proteinExistence type="predicted"/>
<organism evidence="1 3">
    <name type="scientific">Cercospora beticola</name>
    <name type="common">Sugarbeet leaf spot fungus</name>
    <dbReference type="NCBI Taxonomy" id="122368"/>
    <lineage>
        <taxon>Eukaryota</taxon>
        <taxon>Fungi</taxon>
        <taxon>Dikarya</taxon>
        <taxon>Ascomycota</taxon>
        <taxon>Pezizomycotina</taxon>
        <taxon>Dothideomycetes</taxon>
        <taxon>Dothideomycetidae</taxon>
        <taxon>Mycosphaerellales</taxon>
        <taxon>Mycosphaerellaceae</taxon>
        <taxon>Cercospora</taxon>
    </lineage>
</organism>
<evidence type="ECO:0008006" key="5">
    <source>
        <dbReference type="Google" id="ProtNLM"/>
    </source>
</evidence>
<protein>
    <recommendedName>
        <fullName evidence="5">SnoaL-like domain-containing protein</fullName>
    </recommendedName>
</protein>
<keyword evidence="4" id="KW-1185">Reference proteome</keyword>
<dbReference type="OrthoDB" id="3624924at2759"/>
<dbReference type="EMBL" id="LKMD01000107">
    <property type="protein sequence ID" value="PIA90315.1"/>
    <property type="molecule type" value="Genomic_DNA"/>
</dbReference>